<reference evidence="3 4" key="2">
    <citation type="journal article" date="2014" name="J. Gen. Appl. Microbiol.">
        <title>The early diverging ascomycetous budding yeast Saitoella complicata has three histone deacetylases belonging to the Clr6, Hos2, and Rpd3 lineages.</title>
        <authorList>
            <person name="Nishida H."/>
            <person name="Matsumoto T."/>
            <person name="Kondo S."/>
            <person name="Hamamoto M."/>
            <person name="Yoshikawa H."/>
        </authorList>
    </citation>
    <scope>NUCLEOTIDE SEQUENCE [LARGE SCALE GENOMIC DNA]</scope>
    <source>
        <strain evidence="3 4">NRRL Y-17804</strain>
    </source>
</reference>
<feature type="domain" description="BTB" evidence="2">
    <location>
        <begin position="241"/>
        <end position="291"/>
    </location>
</feature>
<feature type="compositionally biased region" description="Acidic residues" evidence="1">
    <location>
        <begin position="524"/>
        <end position="537"/>
    </location>
</feature>
<dbReference type="Gene3D" id="3.30.710.10">
    <property type="entry name" value="Potassium Channel Kv1.1, Chain A"/>
    <property type="match status" value="1"/>
</dbReference>
<keyword evidence="4" id="KW-1185">Reference proteome</keyword>
<evidence type="ECO:0000256" key="1">
    <source>
        <dbReference type="SAM" id="MobiDB-lite"/>
    </source>
</evidence>
<evidence type="ECO:0000313" key="3">
    <source>
        <dbReference type="EMBL" id="GAO50010.1"/>
    </source>
</evidence>
<name>A0A0E9NKS4_SAICN</name>
<dbReference type="InterPro" id="IPR011333">
    <property type="entry name" value="SKP1/BTB/POZ_sf"/>
</dbReference>
<protein>
    <recommendedName>
        <fullName evidence="2">BTB domain-containing protein</fullName>
    </recommendedName>
</protein>
<evidence type="ECO:0000259" key="2">
    <source>
        <dbReference type="PROSITE" id="PS50097"/>
    </source>
</evidence>
<dbReference type="AlphaFoldDB" id="A0A0E9NKS4"/>
<accession>A0A0E9NKS4</accession>
<reference evidence="3 4" key="1">
    <citation type="journal article" date="2011" name="J. Gen. Appl. Microbiol.">
        <title>Draft genome sequencing of the enigmatic yeast Saitoella complicata.</title>
        <authorList>
            <person name="Nishida H."/>
            <person name="Hamamoto M."/>
            <person name="Sugiyama J."/>
        </authorList>
    </citation>
    <scope>NUCLEOTIDE SEQUENCE [LARGE SCALE GENOMIC DNA]</scope>
    <source>
        <strain evidence="3 4">NRRL Y-17804</strain>
    </source>
</reference>
<dbReference type="InterPro" id="IPR000210">
    <property type="entry name" value="BTB/POZ_dom"/>
</dbReference>
<dbReference type="SUPFAM" id="SSF54695">
    <property type="entry name" value="POZ domain"/>
    <property type="match status" value="1"/>
</dbReference>
<organism evidence="3 4">
    <name type="scientific">Saitoella complicata (strain BCRC 22490 / CBS 7301 / JCM 7358 / NBRC 10748 / NRRL Y-17804)</name>
    <dbReference type="NCBI Taxonomy" id="698492"/>
    <lineage>
        <taxon>Eukaryota</taxon>
        <taxon>Fungi</taxon>
        <taxon>Dikarya</taxon>
        <taxon>Ascomycota</taxon>
        <taxon>Taphrinomycotina</taxon>
        <taxon>Taphrinomycotina incertae sedis</taxon>
        <taxon>Saitoella</taxon>
    </lineage>
</organism>
<sequence length="802" mass="92981">MSQLSIDGPYMYRRVIVSGKRHPLAVPPALFELNVPGHLMTYDRNAEAPGATTWNDPTDPELDVEDIEFLTEEEWKIIDDMDLLDAWKTDLNQLRKEAERFYADVCYETPTGKKIWCHSAIMGKYTTVVSRATQESRQTFLFTAAPGGWGQLVTRQNAVTGTTSQMVKIHERQYEGVQLRVVQAYASDGWRDLRNRHVTSDITLRLFITKDEIPTKELDLYSMLPDTTTHRHEDGSLFADYPMHKFVLLLRVPYFEILFSSSFGDANQNLYQVQDVTFSIRTFHYFHEYVYGWLPSDLGPRIGGWKSPKPDLIALANELLEVYRGAKYYLIDDLVQWAQLQMIRLCRRGQTRLAEPGEGFVDGNVASFVVSQMHNPADYDNKGEWVVGELCMDVAQVMDHESWTPSMWNWEAGLREIMWTAIGYAIQEAFPFPLFRDYCKLRARIRRKEGHEMLRRWEEEWFNRLDWTFSSAWREQWKTVKMWVETQHAYEVKENTEFIAEVYRVLNSQVILSRPLDMKPESISDAEDSEEREDGNEQDGGRQGDGEPEAQSEGVAKAEDEDVEAQVQTPAEPLTEFERQNEKWAKRKVIREELDSEESKLQRKKPATFGRHLIDCYRYLSRQPGGRYDEVIQLALKQICDWFGFNQNWKNILIEGDAHMWKYADLKYLCDYINIPMSRIAPNAESQSETQSEEDFDEFHWGALSFEVEDRARTDSESEGEVRRNPFHWKNLTKGMTPFEMDADRAGVGEPSLEQGGVVMNEGDEEEREPDDTIIAPVPIGMHHVGFQDIDHDSGLDADESD</sequence>
<proteinExistence type="predicted"/>
<reference evidence="3 4" key="3">
    <citation type="journal article" date="2015" name="Genome Announc.">
        <title>Draft Genome Sequence of the Archiascomycetous Yeast Saitoella complicata.</title>
        <authorList>
            <person name="Yamauchi K."/>
            <person name="Kondo S."/>
            <person name="Hamamoto M."/>
            <person name="Takahashi Y."/>
            <person name="Ogura Y."/>
            <person name="Hayashi T."/>
            <person name="Nishida H."/>
        </authorList>
    </citation>
    <scope>NUCLEOTIDE SEQUENCE [LARGE SCALE GENOMIC DNA]</scope>
    <source>
        <strain evidence="3 4">NRRL Y-17804</strain>
    </source>
</reference>
<comment type="caution">
    <text evidence="3">The sequence shown here is derived from an EMBL/GenBank/DDBJ whole genome shotgun (WGS) entry which is preliminary data.</text>
</comment>
<dbReference type="EMBL" id="BACD03000028">
    <property type="protein sequence ID" value="GAO50010.1"/>
    <property type="molecule type" value="Genomic_DNA"/>
</dbReference>
<feature type="region of interest" description="Disordered" evidence="1">
    <location>
        <begin position="517"/>
        <end position="578"/>
    </location>
</feature>
<dbReference type="Proteomes" id="UP000033140">
    <property type="component" value="Unassembled WGS sequence"/>
</dbReference>
<dbReference type="PROSITE" id="PS50097">
    <property type="entry name" value="BTB"/>
    <property type="match status" value="1"/>
</dbReference>
<gene>
    <name evidence="3" type="ORF">G7K_4145-t1</name>
</gene>
<evidence type="ECO:0000313" key="4">
    <source>
        <dbReference type="Proteomes" id="UP000033140"/>
    </source>
</evidence>
<dbReference type="RefSeq" id="XP_019026248.1">
    <property type="nucleotide sequence ID" value="XM_019166188.1"/>
</dbReference>